<feature type="region of interest" description="Disordered" evidence="1">
    <location>
        <begin position="1"/>
        <end position="44"/>
    </location>
</feature>
<protein>
    <submittedName>
        <fullName evidence="2">Uncharacterized protein</fullName>
    </submittedName>
</protein>
<sequence length="87" mass="9194">MTADRNNRSHRPKGLPQGVAGTFDTTAATTGIDDVAPPPAGGHRLDDAMLTAETYIIMDPDVADCAGYAARRLGELIARPAKPMTCR</sequence>
<gene>
    <name evidence="2" type="ORF">SCX10_06265</name>
</gene>
<dbReference type="AlphaFoldDB" id="A0AAW9CH87"/>
<dbReference type="RefSeq" id="WP_318749173.1">
    <property type="nucleotide sequence ID" value="NZ_JAWUDL010000009.1"/>
</dbReference>
<evidence type="ECO:0000313" key="3">
    <source>
        <dbReference type="Proteomes" id="UP001272183"/>
    </source>
</evidence>
<proteinExistence type="predicted"/>
<feature type="compositionally biased region" description="Low complexity" evidence="1">
    <location>
        <begin position="18"/>
        <end position="35"/>
    </location>
</feature>
<name>A0AAW9CH87_BIFLN</name>
<dbReference type="EMBL" id="JAWUDL010000009">
    <property type="protein sequence ID" value="MDW7546427.1"/>
    <property type="molecule type" value="Genomic_DNA"/>
</dbReference>
<organism evidence="2 3">
    <name type="scientific">Bifidobacterium longum</name>
    <dbReference type="NCBI Taxonomy" id="216816"/>
    <lineage>
        <taxon>Bacteria</taxon>
        <taxon>Bacillati</taxon>
        <taxon>Actinomycetota</taxon>
        <taxon>Actinomycetes</taxon>
        <taxon>Bifidobacteriales</taxon>
        <taxon>Bifidobacteriaceae</taxon>
        <taxon>Bifidobacterium</taxon>
    </lineage>
</organism>
<evidence type="ECO:0000313" key="2">
    <source>
        <dbReference type="EMBL" id="MDW7546427.1"/>
    </source>
</evidence>
<comment type="caution">
    <text evidence="2">The sequence shown here is derived from an EMBL/GenBank/DDBJ whole genome shotgun (WGS) entry which is preliminary data.</text>
</comment>
<evidence type="ECO:0000256" key="1">
    <source>
        <dbReference type="SAM" id="MobiDB-lite"/>
    </source>
</evidence>
<accession>A0AAW9CH87</accession>
<dbReference type="Proteomes" id="UP001272183">
    <property type="component" value="Unassembled WGS sequence"/>
</dbReference>
<reference evidence="2" key="1">
    <citation type="submission" date="2023-10" db="EMBL/GenBank/DDBJ databases">
        <title>Supernatant from a Refined Defined Microbial Community Protects Mice from Clostridioides difficile Infection.</title>
        <authorList>
            <person name="Douchant K."/>
            <person name="He S.-M."/>
            <person name="Noordhof C."/>
            <person name="Greenlaw J."/>
            <person name="Schroeter K."/>
            <person name="Vancuren S.J."/>
            <person name="Sjaarda C."/>
            <person name="Allen-Vercoe E."/>
            <person name="Gloor G.B."/>
            <person name="Vanner S.J."/>
            <person name="Petrof E.O."/>
            <person name="Sheth P.M."/>
            <person name="Guzman M."/>
        </authorList>
    </citation>
    <scope>NUCLEOTIDE SEQUENCE</scope>
    <source>
        <strain evidence="2">16-6-I_4_FM</strain>
    </source>
</reference>